<proteinExistence type="predicted"/>
<protein>
    <submittedName>
        <fullName evidence="1">Uncharacterized protein</fullName>
    </submittedName>
</protein>
<reference evidence="1 2" key="1">
    <citation type="submission" date="2017-05" db="EMBL/GenBank/DDBJ databases">
        <authorList>
            <person name="Song R."/>
            <person name="Chenine A.L."/>
            <person name="Ruprecht R.M."/>
        </authorList>
    </citation>
    <scope>NUCLEOTIDE SEQUENCE [LARGE SCALE GENOMIC DNA]</scope>
</reference>
<keyword evidence="2" id="KW-1185">Reference proteome</keyword>
<organism evidence="1 2">
    <name type="scientific">Pseudomonas phage Noxifer</name>
    <dbReference type="NCBI Taxonomy" id="2006684"/>
    <lineage>
        <taxon>Viruses</taxon>
        <taxon>Duplodnaviria</taxon>
        <taxon>Heunggongvirae</taxon>
        <taxon>Uroviricota</taxon>
        <taxon>Caudoviricetes</taxon>
        <taxon>Chimalliviridae</taxon>
        <taxon>Noxifervirus</taxon>
        <taxon>Noxifervirus noxifer</taxon>
    </lineage>
</organism>
<dbReference type="Proteomes" id="UP000224829">
    <property type="component" value="Segment"/>
</dbReference>
<evidence type="ECO:0000313" key="2">
    <source>
        <dbReference type="Proteomes" id="UP000224829"/>
    </source>
</evidence>
<name>A0A1Y0SXI8_9CAUD</name>
<dbReference type="EMBL" id="MF063068">
    <property type="protein sequence ID" value="ARV77245.1"/>
    <property type="molecule type" value="Genomic_DNA"/>
</dbReference>
<dbReference type="OrthoDB" id="38002at10239"/>
<gene>
    <name evidence="1" type="ORF">NOXIFER_74</name>
</gene>
<sequence>MSELIAGNAIVVPDQQKLEQFATLAPAEQQEVAAQVADMGAVAADEALKSDMGYDILKELYRNCGGLILNTAQWVIPVKRDMTDIKQHLTDPEGFNKGFNTLCVDISNYNSNLGSLYAAHKDKTGAPAPEDHSDVLLLADGYSKLSSHYEDGIQPLMQSLAATLEKEYLPVLEEKANATA</sequence>
<evidence type="ECO:0000313" key="1">
    <source>
        <dbReference type="EMBL" id="ARV77245.1"/>
    </source>
</evidence>
<accession>A0A1Y0SXI8</accession>